<feature type="region of interest" description="Disordered" evidence="1">
    <location>
        <begin position="100"/>
        <end position="151"/>
    </location>
</feature>
<feature type="compositionally biased region" description="Polar residues" evidence="1">
    <location>
        <begin position="191"/>
        <end position="207"/>
    </location>
</feature>
<feature type="compositionally biased region" description="Pro residues" evidence="1">
    <location>
        <begin position="113"/>
        <end position="127"/>
    </location>
</feature>
<dbReference type="InterPro" id="IPR011598">
    <property type="entry name" value="bHLH_dom"/>
</dbReference>
<feature type="compositionally biased region" description="Low complexity" evidence="1">
    <location>
        <begin position="215"/>
        <end position="241"/>
    </location>
</feature>
<accession>A0A9P3HBE1</accession>
<dbReference type="Gene3D" id="4.10.280.10">
    <property type="entry name" value="Helix-loop-helix DNA-binding domain"/>
    <property type="match status" value="1"/>
</dbReference>
<comment type="caution">
    <text evidence="3">The sequence shown here is derived from an EMBL/GenBank/DDBJ whole genome shotgun (WGS) entry which is preliminary data.</text>
</comment>
<feature type="compositionally biased region" description="Basic and acidic residues" evidence="1">
    <location>
        <begin position="129"/>
        <end position="148"/>
    </location>
</feature>
<dbReference type="AlphaFoldDB" id="A0A9P3HBE1"/>
<evidence type="ECO:0000259" key="2">
    <source>
        <dbReference type="PROSITE" id="PS50888"/>
    </source>
</evidence>
<feature type="region of interest" description="Disordered" evidence="1">
    <location>
        <begin position="186"/>
        <end position="263"/>
    </location>
</feature>
<dbReference type="EMBL" id="BQFW01000008">
    <property type="protein sequence ID" value="GJJ73619.1"/>
    <property type="molecule type" value="Genomic_DNA"/>
</dbReference>
<dbReference type="PROSITE" id="PS50888">
    <property type="entry name" value="BHLH"/>
    <property type="match status" value="1"/>
</dbReference>
<dbReference type="PANTHER" id="PTHR48125">
    <property type="entry name" value="LP07818P1"/>
    <property type="match status" value="1"/>
</dbReference>
<dbReference type="OrthoDB" id="690068at2759"/>
<reference evidence="3" key="2">
    <citation type="journal article" date="2022" name="Microbiol. Resour. Announc.">
        <title>Whole-Genome Sequence of Entomortierella parvispora E1425, a Mucoromycotan Fungus Associated with Burkholderiaceae-Related Endosymbiotic Bacteria.</title>
        <authorList>
            <person name="Herlambang A."/>
            <person name="Guo Y."/>
            <person name="Takashima Y."/>
            <person name="Narisawa K."/>
            <person name="Ohta H."/>
            <person name="Nishizawa T."/>
        </authorList>
    </citation>
    <scope>NUCLEOTIDE SEQUENCE</scope>
    <source>
        <strain evidence="3">E1425</strain>
    </source>
</reference>
<organism evidence="3 4">
    <name type="scientific">Entomortierella parvispora</name>
    <dbReference type="NCBI Taxonomy" id="205924"/>
    <lineage>
        <taxon>Eukaryota</taxon>
        <taxon>Fungi</taxon>
        <taxon>Fungi incertae sedis</taxon>
        <taxon>Mucoromycota</taxon>
        <taxon>Mortierellomycotina</taxon>
        <taxon>Mortierellomycetes</taxon>
        <taxon>Mortierellales</taxon>
        <taxon>Mortierellaceae</taxon>
        <taxon>Entomortierella</taxon>
    </lineage>
</organism>
<evidence type="ECO:0000313" key="4">
    <source>
        <dbReference type="Proteomes" id="UP000827284"/>
    </source>
</evidence>
<keyword evidence="4" id="KW-1185">Reference proteome</keyword>
<proteinExistence type="predicted"/>
<evidence type="ECO:0000256" key="1">
    <source>
        <dbReference type="SAM" id="MobiDB-lite"/>
    </source>
</evidence>
<feature type="domain" description="BHLH" evidence="2">
    <location>
        <begin position="68"/>
        <end position="168"/>
    </location>
</feature>
<reference evidence="3" key="1">
    <citation type="submission" date="2021-11" db="EMBL/GenBank/DDBJ databases">
        <authorList>
            <person name="Herlambang A."/>
            <person name="Guo Y."/>
            <person name="Takashima Y."/>
            <person name="Nishizawa T."/>
        </authorList>
    </citation>
    <scope>NUCLEOTIDE SEQUENCE</scope>
    <source>
        <strain evidence="3">E1425</strain>
    </source>
</reference>
<dbReference type="PANTHER" id="PTHR48125:SF10">
    <property type="entry name" value="OS12G0136300 PROTEIN"/>
    <property type="match status" value="1"/>
</dbReference>
<evidence type="ECO:0000313" key="3">
    <source>
        <dbReference type="EMBL" id="GJJ73619.1"/>
    </source>
</evidence>
<feature type="compositionally biased region" description="Low complexity" evidence="1">
    <location>
        <begin position="1"/>
        <end position="36"/>
    </location>
</feature>
<name>A0A9P3HBE1_9FUNG</name>
<feature type="region of interest" description="Disordered" evidence="1">
    <location>
        <begin position="1"/>
        <end position="42"/>
    </location>
</feature>
<gene>
    <name evidence="3" type="ORF">EMPS_05977</name>
</gene>
<dbReference type="GO" id="GO:0046983">
    <property type="term" value="F:protein dimerization activity"/>
    <property type="evidence" value="ECO:0007669"/>
    <property type="project" value="InterPro"/>
</dbReference>
<dbReference type="SUPFAM" id="SSF47459">
    <property type="entry name" value="HLH, helix-loop-helix DNA-binding domain"/>
    <property type="match status" value="1"/>
</dbReference>
<dbReference type="Proteomes" id="UP000827284">
    <property type="component" value="Unassembled WGS sequence"/>
</dbReference>
<dbReference type="Pfam" id="PF00010">
    <property type="entry name" value="HLH"/>
    <property type="match status" value="1"/>
</dbReference>
<dbReference type="InterPro" id="IPR036638">
    <property type="entry name" value="HLH_DNA-bd_sf"/>
</dbReference>
<sequence>MAATRSSKSSSSPPAPSVEASSSSSSSSSSSTTTPSKPLTKNVFRLHGVNVLNRKNVDSIARLTALERRRATHILDERQRRDTMNQLITELGSLVRESANDIDASSHSSSSSSPPPSSPPPLTPVPPTTKERLRHSATEEYGGVEKRSTVKSNSITTLRNAINEIRRLRNCAGLKPIIPIPMAVDGEEEVTSPTSPRQSSNMSLSPTDPTPSPGSLPSDPSATSSSSQQLNSPPLSPSGLLEQHPQINSHTGPPVAANASQQVQTPVALPSLSSVVSQLPQQSFPAYNGRYGGPLPSIQPN</sequence>
<dbReference type="SMART" id="SM00353">
    <property type="entry name" value="HLH"/>
    <property type="match status" value="1"/>
</dbReference>
<protein>
    <recommendedName>
        <fullName evidence="2">BHLH domain-containing protein</fullName>
    </recommendedName>
</protein>